<evidence type="ECO:0000259" key="1">
    <source>
        <dbReference type="PROSITE" id="PS50943"/>
    </source>
</evidence>
<dbReference type="InterPro" id="IPR003491">
    <property type="entry name" value="REP-like_C"/>
</dbReference>
<dbReference type="CDD" id="cd00093">
    <property type="entry name" value="HTH_XRE"/>
    <property type="match status" value="1"/>
</dbReference>
<gene>
    <name evidence="2" type="ORF">I6N96_12660</name>
</gene>
<accession>A0ABS4CM54</accession>
<reference evidence="2 3" key="1">
    <citation type="submission" date="2020-12" db="EMBL/GenBank/DDBJ databases">
        <title>Vagococcus allomyrinae sp. nov. and Enterococcus lavae sp. nov., isolated from the larvae of Allomyrina dichotoma.</title>
        <authorList>
            <person name="Lee S.D."/>
        </authorList>
    </citation>
    <scope>NUCLEOTIDE SEQUENCE [LARGE SCALE GENOMIC DNA]</scope>
    <source>
        <strain evidence="2 3">BWM-S5</strain>
    </source>
</reference>
<keyword evidence="2" id="KW-0648">Protein biosynthesis</keyword>
<keyword evidence="2" id="KW-0396">Initiation factor</keyword>
<dbReference type="Proteomes" id="UP000673375">
    <property type="component" value="Unassembled WGS sequence"/>
</dbReference>
<evidence type="ECO:0000313" key="2">
    <source>
        <dbReference type="EMBL" id="MBP1047125.1"/>
    </source>
</evidence>
<dbReference type="Pfam" id="PF18106">
    <property type="entry name" value="Rol_Rep_N"/>
    <property type="match status" value="1"/>
</dbReference>
<protein>
    <submittedName>
        <fullName evidence="2">Replication initiation factor domain-containing protein</fullName>
    </submittedName>
</protein>
<name>A0ABS4CM54_9ENTE</name>
<evidence type="ECO:0000313" key="3">
    <source>
        <dbReference type="Proteomes" id="UP000673375"/>
    </source>
</evidence>
<dbReference type="GO" id="GO:0003743">
    <property type="term" value="F:translation initiation factor activity"/>
    <property type="evidence" value="ECO:0007669"/>
    <property type="project" value="UniProtKB-KW"/>
</dbReference>
<feature type="domain" description="HTH cro/C1-type" evidence="1">
    <location>
        <begin position="1"/>
        <end position="44"/>
    </location>
</feature>
<proteinExistence type="predicted"/>
<sequence length="391" mass="46658">MRDFSEKVKISKSTLSRYENDNVLLTEEKENEIKKALGQSLERAYELHVHFDYLRMTFFESSIRTVLEKVLCIPEKYFIREHSKKNNYEAKYSCGNIVVFDRVSDDSQGILLDLTGQGVYEFEQHLESMGMSFRDWLKKVLDPSWYSFRGYYSRLHSTRLDIAIDEMYDPINGNFDLYELKKRRDQDLISSNFRVYREQEKKFQQENAGLTLYHGARGGNLFVRFYEKRYELADKLGLSVDDVLEEYGVWNRYELEIGKEINEKIFADYINGVSLDDIAINLLLSKFEVFDERMNEHGNLERVFYDKWYEIFGSWKKVKINHKREEPSIEKNMRWIERQGAGVLKGIQVYLGKEEFNKWLNDVIDRAELSEKREKQLMFEKMIEQKGLNLV</sequence>
<dbReference type="InterPro" id="IPR040819">
    <property type="entry name" value="Rol_Rep_N"/>
</dbReference>
<dbReference type="InterPro" id="IPR001387">
    <property type="entry name" value="Cro/C1-type_HTH"/>
</dbReference>
<dbReference type="EMBL" id="JAEDXU010000006">
    <property type="protein sequence ID" value="MBP1047125.1"/>
    <property type="molecule type" value="Genomic_DNA"/>
</dbReference>
<dbReference type="Pfam" id="PF02486">
    <property type="entry name" value="Rep_trans"/>
    <property type="match status" value="1"/>
</dbReference>
<dbReference type="PROSITE" id="PS50943">
    <property type="entry name" value="HTH_CROC1"/>
    <property type="match status" value="1"/>
</dbReference>
<comment type="caution">
    <text evidence="2">The sequence shown here is derived from an EMBL/GenBank/DDBJ whole genome shotgun (WGS) entry which is preliminary data.</text>
</comment>
<keyword evidence="3" id="KW-1185">Reference proteome</keyword>
<organism evidence="2 3">
    <name type="scientific">Enterococcus larvae</name>
    <dbReference type="NCBI Taxonomy" id="2794352"/>
    <lineage>
        <taxon>Bacteria</taxon>
        <taxon>Bacillati</taxon>
        <taxon>Bacillota</taxon>
        <taxon>Bacilli</taxon>
        <taxon>Lactobacillales</taxon>
        <taxon>Enterococcaceae</taxon>
        <taxon>Enterococcus</taxon>
    </lineage>
</organism>